<evidence type="ECO:0000313" key="3">
    <source>
        <dbReference type="Proteomes" id="UP001141806"/>
    </source>
</evidence>
<accession>A0A9Q0K168</accession>
<reference evidence="2" key="1">
    <citation type="journal article" date="2023" name="Plant J.">
        <title>The genome of the king protea, Protea cynaroides.</title>
        <authorList>
            <person name="Chang J."/>
            <person name="Duong T.A."/>
            <person name="Schoeman C."/>
            <person name="Ma X."/>
            <person name="Roodt D."/>
            <person name="Barker N."/>
            <person name="Li Z."/>
            <person name="Van de Peer Y."/>
            <person name="Mizrachi E."/>
        </authorList>
    </citation>
    <scope>NUCLEOTIDE SEQUENCE</scope>
    <source>
        <tissue evidence="2">Young leaves</tissue>
    </source>
</reference>
<gene>
    <name evidence="2" type="ORF">NE237_019944</name>
</gene>
<dbReference type="EMBL" id="JAMYWD010000009">
    <property type="protein sequence ID" value="KAJ4960034.1"/>
    <property type="molecule type" value="Genomic_DNA"/>
</dbReference>
<protein>
    <submittedName>
        <fullName evidence="2">Uncharacterized protein</fullName>
    </submittedName>
</protein>
<dbReference type="AlphaFoldDB" id="A0A9Q0K168"/>
<keyword evidence="3" id="KW-1185">Reference proteome</keyword>
<evidence type="ECO:0000256" key="1">
    <source>
        <dbReference type="SAM" id="MobiDB-lite"/>
    </source>
</evidence>
<comment type="caution">
    <text evidence="2">The sequence shown here is derived from an EMBL/GenBank/DDBJ whole genome shotgun (WGS) entry which is preliminary data.</text>
</comment>
<feature type="compositionally biased region" description="Low complexity" evidence="1">
    <location>
        <begin position="47"/>
        <end position="69"/>
    </location>
</feature>
<evidence type="ECO:0000313" key="2">
    <source>
        <dbReference type="EMBL" id="KAJ4960034.1"/>
    </source>
</evidence>
<name>A0A9Q0K168_9MAGN</name>
<dbReference type="OrthoDB" id="60033at2759"/>
<sequence>MQPTGTSANMLLAVNHQGNQNLPAVIENPSQNEQTDENQLQFNMNSLYDSMDSSSSSSNTPADANNTSSGLPSMKYEELFGSASQLSNENGNGNVNVNVALGSEGGSLQVPVWTPQNPSDPTMDLTYATSAENNFQFGWEGIPDVFEGFDDPNAAGNYLYVDDSSGLCDLFRSYLLQVRSPPQQFGNFDFNRLYPGKTVYQLGQFFVLRADSYYL</sequence>
<proteinExistence type="predicted"/>
<dbReference type="Proteomes" id="UP001141806">
    <property type="component" value="Unassembled WGS sequence"/>
</dbReference>
<feature type="region of interest" description="Disordered" evidence="1">
    <location>
        <begin position="47"/>
        <end position="73"/>
    </location>
</feature>
<organism evidence="2 3">
    <name type="scientific">Protea cynaroides</name>
    <dbReference type="NCBI Taxonomy" id="273540"/>
    <lineage>
        <taxon>Eukaryota</taxon>
        <taxon>Viridiplantae</taxon>
        <taxon>Streptophyta</taxon>
        <taxon>Embryophyta</taxon>
        <taxon>Tracheophyta</taxon>
        <taxon>Spermatophyta</taxon>
        <taxon>Magnoliopsida</taxon>
        <taxon>Proteales</taxon>
        <taxon>Proteaceae</taxon>
        <taxon>Protea</taxon>
    </lineage>
</organism>